<name>A0AB39XM68_9BRAD</name>
<dbReference type="InterPro" id="IPR000415">
    <property type="entry name" value="Nitroreductase-like"/>
</dbReference>
<dbReference type="AlphaFoldDB" id="A0AB39XM68"/>
<organism evidence="3">
    <name type="scientific">Bradyrhizobium sp. LLZ17</name>
    <dbReference type="NCBI Taxonomy" id="3239388"/>
    <lineage>
        <taxon>Bacteria</taxon>
        <taxon>Pseudomonadati</taxon>
        <taxon>Pseudomonadota</taxon>
        <taxon>Alphaproteobacteria</taxon>
        <taxon>Hyphomicrobiales</taxon>
        <taxon>Nitrobacteraceae</taxon>
        <taxon>Bradyrhizobium</taxon>
    </lineage>
</organism>
<feature type="domain" description="Nitroreductase" evidence="1">
    <location>
        <begin position="283"/>
        <end position="477"/>
    </location>
</feature>
<dbReference type="InterPro" id="IPR020051">
    <property type="entry name" value="SagB-type_dehydrogenase"/>
</dbReference>
<dbReference type="PANTHER" id="PTHR23026">
    <property type="entry name" value="NADPH NITROREDUCTASE"/>
    <property type="match status" value="1"/>
</dbReference>
<dbReference type="Pfam" id="PF00881">
    <property type="entry name" value="Nitroreductase"/>
    <property type="match status" value="1"/>
</dbReference>
<protein>
    <submittedName>
        <fullName evidence="3">SagB family peptide dehydrogenase</fullName>
    </submittedName>
</protein>
<feature type="domain" description="Cyanobactin oxidase ThcOx second" evidence="2">
    <location>
        <begin position="127"/>
        <end position="236"/>
    </location>
</feature>
<dbReference type="Pfam" id="PF22767">
    <property type="entry name" value="ThcOx"/>
    <property type="match status" value="1"/>
</dbReference>
<dbReference type="InterPro" id="IPR050627">
    <property type="entry name" value="Nitroreductase/BluB"/>
</dbReference>
<accession>A0AB39XM68</accession>
<dbReference type="PANTHER" id="PTHR23026:SF123">
    <property type="entry name" value="NAD(P)H NITROREDUCTASE RV3131-RELATED"/>
    <property type="match status" value="1"/>
</dbReference>
<gene>
    <name evidence="3" type="ORF">AB8Z38_06360</name>
</gene>
<reference evidence="3" key="1">
    <citation type="submission" date="2024-08" db="EMBL/GenBank/DDBJ databases">
        <authorList>
            <person name="Chaddad Z."/>
            <person name="Lamrabet M."/>
            <person name="Bouhnik O."/>
            <person name="Alami S."/>
            <person name="Wipf D."/>
            <person name="Courty P.E."/>
            <person name="Missbah El Idrissi M."/>
        </authorList>
    </citation>
    <scope>NUCLEOTIDE SEQUENCE</scope>
    <source>
        <strain evidence="3">LLZ17</strain>
    </source>
</reference>
<dbReference type="SUPFAM" id="SSF55469">
    <property type="entry name" value="FMN-dependent nitroreductase-like"/>
    <property type="match status" value="1"/>
</dbReference>
<evidence type="ECO:0000259" key="1">
    <source>
        <dbReference type="Pfam" id="PF00881"/>
    </source>
</evidence>
<dbReference type="EMBL" id="CP165734">
    <property type="protein sequence ID" value="XDV59053.1"/>
    <property type="molecule type" value="Genomic_DNA"/>
</dbReference>
<dbReference type="NCBIfam" id="TIGR03605">
    <property type="entry name" value="antibiot_sagB"/>
    <property type="match status" value="1"/>
</dbReference>
<evidence type="ECO:0000259" key="2">
    <source>
        <dbReference type="Pfam" id="PF22767"/>
    </source>
</evidence>
<evidence type="ECO:0000313" key="3">
    <source>
        <dbReference type="EMBL" id="XDV59053.1"/>
    </source>
</evidence>
<sequence>MRVPRKKPTRKTAPEIAARLSHRFSLQMQMDGNVAASLGDYSVSLGQFSQAATVRARDLSTGLSLASFAGKSVLAREVDALVRRLARHGLLEYRLSSPRHEQDLVVIEPQIADYWPRRAKLGSRDTVVLSRFAYLRRRGNEMVLESPRAGALFRIGDPAIATTLAELSQRRKINKLNLRAASSTLCLLELLLDSQILIKIGAKDEDGLRMNEGDGNLVLWDFHDLVFHTRSTEGRQANPVGAAFTYASVVPPLPAVRPPWPGSKIDLRKFARAEPNSPFPKLLRERHSTRDFDDKHPVTLGELAQFLDTTARVLSEWKSGPYFEGGTDVTYSTRPYPSAGSAYELELYLTVTNCEGLARGLYHYDAASHALVAIGASTRQLQAHAAAAQFAMDAPGQPQILITIAARFGRISWKYSAIAYSLILKDVGSLIQTFYLAATDMGLGGCAIGSTNIDLFAQMTELEFHIEGPVGQFALGRGRNPDVHG</sequence>
<dbReference type="CDD" id="cd02142">
    <property type="entry name" value="McbC_SagB-like_oxidoreductase"/>
    <property type="match status" value="1"/>
</dbReference>
<proteinExistence type="predicted"/>
<dbReference type="Gene3D" id="3.40.109.10">
    <property type="entry name" value="NADH Oxidase"/>
    <property type="match status" value="1"/>
</dbReference>
<dbReference type="InterPro" id="IPR029479">
    <property type="entry name" value="Nitroreductase"/>
</dbReference>
<dbReference type="GO" id="GO:0016491">
    <property type="term" value="F:oxidoreductase activity"/>
    <property type="evidence" value="ECO:0007669"/>
    <property type="project" value="InterPro"/>
</dbReference>
<dbReference type="InterPro" id="IPR054488">
    <property type="entry name" value="ThcOx_dom2"/>
</dbReference>